<feature type="region of interest" description="Disordered" evidence="1">
    <location>
        <begin position="1"/>
        <end position="33"/>
    </location>
</feature>
<dbReference type="AlphaFoldDB" id="W7I488"/>
<protein>
    <recommendedName>
        <fullName evidence="2">F-box domain-containing protein</fullName>
    </recommendedName>
</protein>
<reference evidence="3 4" key="1">
    <citation type="submission" date="2013-05" db="EMBL/GenBank/DDBJ databases">
        <title>Drechslerella stenobrocha genome reveals carnivorous origination and mechanical trapping mechanism of predatory fungi.</title>
        <authorList>
            <person name="Liu X."/>
            <person name="Zhang W."/>
            <person name="Liu K."/>
        </authorList>
    </citation>
    <scope>NUCLEOTIDE SEQUENCE [LARGE SCALE GENOMIC DNA]</scope>
    <source>
        <strain evidence="3 4">248</strain>
    </source>
</reference>
<dbReference type="SUPFAM" id="SSF81383">
    <property type="entry name" value="F-box domain"/>
    <property type="match status" value="1"/>
</dbReference>
<dbReference type="HOGENOM" id="CLU_874438_0_0_1"/>
<dbReference type="EMBL" id="KI966411">
    <property type="protein sequence ID" value="EWC47257.1"/>
    <property type="molecule type" value="Genomic_DNA"/>
</dbReference>
<proteinExistence type="predicted"/>
<sequence>MTLEYAPVDAENPEPPRPSSDADTQENTSIEQSTTACFKHRVPRELQYMILAEAGRRSLRFLWNNCRLVCRAWDHEIQRTTSRPEPLWLPVELQINILEYCDYAEQSRVLRYTCKSWESEIYKKLLHNYRPLSCPAGSVPGANGGKYHFLVHKGLYRLYDALLGNIMFRNRIRDSDVFPHMDSYSQWETRNEIQKYLDDPIILPGSVFLSYDAEPPVHLQGTVKLAGGRGATRPSSLDALFPTGLSLWRTTVRMYLADLAYYAVALCTHYQTQGWENVGSTRVFNVRGPSNFRLLPMEWAEDEYRLIFDMDILTAALA</sequence>
<evidence type="ECO:0000313" key="4">
    <source>
        <dbReference type="Proteomes" id="UP000024837"/>
    </source>
</evidence>
<organism evidence="3 4">
    <name type="scientific">Drechslerella stenobrocha 248</name>
    <dbReference type="NCBI Taxonomy" id="1043628"/>
    <lineage>
        <taxon>Eukaryota</taxon>
        <taxon>Fungi</taxon>
        <taxon>Dikarya</taxon>
        <taxon>Ascomycota</taxon>
        <taxon>Pezizomycotina</taxon>
        <taxon>Orbiliomycetes</taxon>
        <taxon>Orbiliales</taxon>
        <taxon>Orbiliaceae</taxon>
        <taxon>Drechslerella</taxon>
    </lineage>
</organism>
<dbReference type="InterPro" id="IPR036047">
    <property type="entry name" value="F-box-like_dom_sf"/>
</dbReference>
<dbReference type="Proteomes" id="UP000024837">
    <property type="component" value="Unassembled WGS sequence"/>
</dbReference>
<feature type="domain" description="F-box" evidence="2">
    <location>
        <begin position="87"/>
        <end position="119"/>
    </location>
</feature>
<dbReference type="InterPro" id="IPR001810">
    <property type="entry name" value="F-box_dom"/>
</dbReference>
<gene>
    <name evidence="3" type="ORF">DRE_03376</name>
</gene>
<feature type="compositionally biased region" description="Polar residues" evidence="1">
    <location>
        <begin position="21"/>
        <end position="33"/>
    </location>
</feature>
<name>W7I488_9PEZI</name>
<evidence type="ECO:0000259" key="2">
    <source>
        <dbReference type="Pfam" id="PF00646"/>
    </source>
</evidence>
<accession>W7I488</accession>
<dbReference type="Pfam" id="PF00646">
    <property type="entry name" value="F-box"/>
    <property type="match status" value="1"/>
</dbReference>
<keyword evidence="4" id="KW-1185">Reference proteome</keyword>
<evidence type="ECO:0000313" key="3">
    <source>
        <dbReference type="EMBL" id="EWC47257.1"/>
    </source>
</evidence>
<evidence type="ECO:0000256" key="1">
    <source>
        <dbReference type="SAM" id="MobiDB-lite"/>
    </source>
</evidence>
<dbReference type="OrthoDB" id="10540588at2759"/>